<dbReference type="AlphaFoldDB" id="A0A7S1JHG7"/>
<proteinExistence type="predicted"/>
<evidence type="ECO:0000313" key="1">
    <source>
        <dbReference type="EMBL" id="CAD9044177.1"/>
    </source>
</evidence>
<reference evidence="1" key="1">
    <citation type="submission" date="2021-01" db="EMBL/GenBank/DDBJ databases">
        <authorList>
            <person name="Corre E."/>
            <person name="Pelletier E."/>
            <person name="Niang G."/>
            <person name="Scheremetjew M."/>
            <person name="Finn R."/>
            <person name="Kale V."/>
            <person name="Holt S."/>
            <person name="Cochrane G."/>
            <person name="Meng A."/>
            <person name="Brown T."/>
            <person name="Cohen L."/>
        </authorList>
    </citation>
    <scope>NUCLEOTIDE SEQUENCE</scope>
    <source>
        <strain evidence="1">NIES-381</strain>
    </source>
</reference>
<gene>
    <name evidence="1" type="ORF">EGYM00392_LOCUS55360</name>
</gene>
<dbReference type="EMBL" id="HBGA01152358">
    <property type="protein sequence ID" value="CAD9044177.1"/>
    <property type="molecule type" value="Transcribed_RNA"/>
</dbReference>
<sequence>MKLPMASDRDRVEGWQGAAAMLGKRMATSLAMWGRTHTHWPTACVTPQQEGIEATNLYPTGGHLSNGDSPHLPLRQGEVIYNARPIKNVLEDESFLGMGV</sequence>
<organism evidence="1">
    <name type="scientific">Eutreptiella gymnastica</name>
    <dbReference type="NCBI Taxonomy" id="73025"/>
    <lineage>
        <taxon>Eukaryota</taxon>
        <taxon>Discoba</taxon>
        <taxon>Euglenozoa</taxon>
        <taxon>Euglenida</taxon>
        <taxon>Spirocuta</taxon>
        <taxon>Euglenophyceae</taxon>
        <taxon>Eutreptiales</taxon>
        <taxon>Eutreptiaceae</taxon>
        <taxon>Eutreptiella</taxon>
    </lineage>
</organism>
<protein>
    <submittedName>
        <fullName evidence="1">Uncharacterized protein</fullName>
    </submittedName>
</protein>
<accession>A0A7S1JHG7</accession>
<name>A0A7S1JHG7_9EUGL</name>